<dbReference type="InterPro" id="IPR029058">
    <property type="entry name" value="AB_hydrolase_fold"/>
</dbReference>
<dbReference type="SUPFAM" id="SSF53474">
    <property type="entry name" value="alpha/beta-Hydrolases"/>
    <property type="match status" value="1"/>
</dbReference>
<evidence type="ECO:0008006" key="3">
    <source>
        <dbReference type="Google" id="ProtNLM"/>
    </source>
</evidence>
<dbReference type="Proteomes" id="UP001595453">
    <property type="component" value="Unassembled WGS sequence"/>
</dbReference>
<comment type="caution">
    <text evidence="1">The sequence shown here is derived from an EMBL/GenBank/DDBJ whole genome shotgun (WGS) entry which is preliminary data.</text>
</comment>
<dbReference type="EMBL" id="JBHRSD010000002">
    <property type="protein sequence ID" value="MFC3031207.1"/>
    <property type="molecule type" value="Genomic_DNA"/>
</dbReference>
<proteinExistence type="predicted"/>
<evidence type="ECO:0000313" key="2">
    <source>
        <dbReference type="Proteomes" id="UP001595453"/>
    </source>
</evidence>
<name>A0ABV7CF32_9GAMM</name>
<sequence>MTTLIVTDIFGNNKHVEGFASDLANDVSICAPYSACQNFADLPEERVYDQFISLCGHDQYAQKVKDAIMRHQPHTIIAFSAGAVAAWRALAALPVKRVSRLIGFYPSQIRNYLTLRPMCDVELLFPYDEPHFDVGQVISALDAVPAVHCVRTRYQHGFMNPLSLGYRPSAAAHYGYYCQQQVLKSVEASKTKQVEIF</sequence>
<evidence type="ECO:0000313" key="1">
    <source>
        <dbReference type="EMBL" id="MFC3031207.1"/>
    </source>
</evidence>
<reference evidence="2" key="1">
    <citation type="journal article" date="2019" name="Int. J. Syst. Evol. Microbiol.">
        <title>The Global Catalogue of Microorganisms (GCM) 10K type strain sequencing project: providing services to taxonomists for standard genome sequencing and annotation.</title>
        <authorList>
            <consortium name="The Broad Institute Genomics Platform"/>
            <consortium name="The Broad Institute Genome Sequencing Center for Infectious Disease"/>
            <person name="Wu L."/>
            <person name="Ma J."/>
        </authorList>
    </citation>
    <scope>NUCLEOTIDE SEQUENCE [LARGE SCALE GENOMIC DNA]</scope>
    <source>
        <strain evidence="2">KCTC 42730</strain>
    </source>
</reference>
<gene>
    <name evidence="1" type="ORF">ACFOEE_01535</name>
</gene>
<accession>A0ABV7CF32</accession>
<dbReference type="RefSeq" id="WP_377120215.1">
    <property type="nucleotide sequence ID" value="NZ_JBHRSD010000002.1"/>
</dbReference>
<keyword evidence="2" id="KW-1185">Reference proteome</keyword>
<organism evidence="1 2">
    <name type="scientific">Pseudoalteromonas fenneropenaei</name>
    <dbReference type="NCBI Taxonomy" id="1737459"/>
    <lineage>
        <taxon>Bacteria</taxon>
        <taxon>Pseudomonadati</taxon>
        <taxon>Pseudomonadota</taxon>
        <taxon>Gammaproteobacteria</taxon>
        <taxon>Alteromonadales</taxon>
        <taxon>Pseudoalteromonadaceae</taxon>
        <taxon>Pseudoalteromonas</taxon>
    </lineage>
</organism>
<protein>
    <recommendedName>
        <fullName evidence="3">Dienelactone hydrolase domain-containing protein</fullName>
    </recommendedName>
</protein>